<evidence type="ECO:0000313" key="2">
    <source>
        <dbReference type="Proteomes" id="UP000184432"/>
    </source>
</evidence>
<dbReference type="EMBL" id="FQYP01000001">
    <property type="protein sequence ID" value="SHI43892.1"/>
    <property type="molecule type" value="Genomic_DNA"/>
</dbReference>
<gene>
    <name evidence="1" type="ORF">SAMN04488508_101635</name>
</gene>
<organism evidence="1 2">
    <name type="scientific">Aquimarina spongiae</name>
    <dbReference type="NCBI Taxonomy" id="570521"/>
    <lineage>
        <taxon>Bacteria</taxon>
        <taxon>Pseudomonadati</taxon>
        <taxon>Bacteroidota</taxon>
        <taxon>Flavobacteriia</taxon>
        <taxon>Flavobacteriales</taxon>
        <taxon>Flavobacteriaceae</taxon>
        <taxon>Aquimarina</taxon>
    </lineage>
</organism>
<accession>A0A1M6B571</accession>
<protein>
    <submittedName>
        <fullName evidence="1">Uncharacterized protein</fullName>
    </submittedName>
</protein>
<dbReference type="STRING" id="570521.SAMN04488508_101635"/>
<keyword evidence="2" id="KW-1185">Reference proteome</keyword>
<name>A0A1M6B571_9FLAO</name>
<dbReference type="AlphaFoldDB" id="A0A1M6B571"/>
<sequence length="60" mass="7064">MEACKLEYNCEIQVHKRSKVNHIFIKAFTYYINTMSTLFFSDVDCHCGYNTVARGIMIHK</sequence>
<proteinExistence type="predicted"/>
<evidence type="ECO:0000313" key="1">
    <source>
        <dbReference type="EMBL" id="SHI43892.1"/>
    </source>
</evidence>
<dbReference type="Proteomes" id="UP000184432">
    <property type="component" value="Unassembled WGS sequence"/>
</dbReference>
<reference evidence="2" key="1">
    <citation type="submission" date="2016-11" db="EMBL/GenBank/DDBJ databases">
        <authorList>
            <person name="Varghese N."/>
            <person name="Submissions S."/>
        </authorList>
    </citation>
    <scope>NUCLEOTIDE SEQUENCE [LARGE SCALE GENOMIC DNA]</scope>
    <source>
        <strain evidence="2">DSM 22623</strain>
    </source>
</reference>